<dbReference type="EMBL" id="LR134441">
    <property type="protein sequence ID" value="VEI00783.1"/>
    <property type="molecule type" value="Genomic_DNA"/>
</dbReference>
<feature type="domain" description="TRNA-binding" evidence="4">
    <location>
        <begin position="10"/>
        <end position="113"/>
    </location>
</feature>
<reference evidence="6 8" key="2">
    <citation type="submission" date="2018-12" db="EMBL/GenBank/DDBJ databases">
        <authorList>
            <consortium name="Pathogen Informatics"/>
        </authorList>
    </citation>
    <scope>NUCLEOTIDE SEQUENCE [LARGE SCALE GENOMIC DNA]</scope>
    <source>
        <strain evidence="6 8">NCTC13489</strain>
    </source>
</reference>
<dbReference type="InterPro" id="IPR002547">
    <property type="entry name" value="tRNA-bd_dom"/>
</dbReference>
<keyword evidence="1 3" id="KW-0820">tRNA-binding</keyword>
<evidence type="ECO:0000313" key="6">
    <source>
        <dbReference type="EMBL" id="VEI00783.1"/>
    </source>
</evidence>
<name>A0A448NTK8_9FLAO</name>
<dbReference type="FunFam" id="2.40.50.140:FF:000165">
    <property type="entry name" value="Chaperone CsaA"/>
    <property type="match status" value="1"/>
</dbReference>
<evidence type="ECO:0000259" key="4">
    <source>
        <dbReference type="PROSITE" id="PS50886"/>
    </source>
</evidence>
<dbReference type="RefSeq" id="WP_034718372.1">
    <property type="nucleotide sequence ID" value="NZ_FOIX01000001.1"/>
</dbReference>
<dbReference type="Proteomes" id="UP000028349">
    <property type="component" value="Unassembled WGS sequence"/>
</dbReference>
<protein>
    <submittedName>
        <fullName evidence="6">tRNA-binding protein</fullName>
    </submittedName>
</protein>
<evidence type="ECO:0000256" key="2">
    <source>
        <dbReference type="ARBA" id="ARBA00022884"/>
    </source>
</evidence>
<sequence>MLKPEIKWSDFEKLDIRTGTIVSVSDFPAARNPSYQVEIDFGDLGIKKSSAQITDLYTSDDLIGKQIIAIVNFPKKQIANFFSECLVLGVIGEKQEVTILTTTAPTANGLPIG</sequence>
<proteinExistence type="predicted"/>
<dbReference type="PANTHER" id="PTHR11586:SF37">
    <property type="entry name" value="TRNA-BINDING DOMAIN-CONTAINING PROTEIN"/>
    <property type="match status" value="1"/>
</dbReference>
<evidence type="ECO:0000313" key="8">
    <source>
        <dbReference type="Proteomes" id="UP000270036"/>
    </source>
</evidence>
<dbReference type="Pfam" id="PF01588">
    <property type="entry name" value="tRNA_bind"/>
    <property type="match status" value="1"/>
</dbReference>
<evidence type="ECO:0000256" key="3">
    <source>
        <dbReference type="PROSITE-ProRule" id="PRU00209"/>
    </source>
</evidence>
<dbReference type="SUPFAM" id="SSF50249">
    <property type="entry name" value="Nucleic acid-binding proteins"/>
    <property type="match status" value="1"/>
</dbReference>
<dbReference type="OrthoDB" id="9794564at2"/>
<dbReference type="PANTHER" id="PTHR11586">
    <property type="entry name" value="TRNA-AMINOACYLATION COFACTOR ARC1 FAMILY MEMBER"/>
    <property type="match status" value="1"/>
</dbReference>
<keyword evidence="7" id="KW-1185">Reference proteome</keyword>
<dbReference type="Gene3D" id="2.40.50.140">
    <property type="entry name" value="Nucleic acid-binding proteins"/>
    <property type="match status" value="1"/>
</dbReference>
<dbReference type="Proteomes" id="UP000270036">
    <property type="component" value="Chromosome"/>
</dbReference>
<dbReference type="PROSITE" id="PS50886">
    <property type="entry name" value="TRBD"/>
    <property type="match status" value="1"/>
</dbReference>
<dbReference type="STRING" id="266748.HY04_06620"/>
<dbReference type="NCBIfam" id="NF007494">
    <property type="entry name" value="PRK10089.1-3"/>
    <property type="match status" value="1"/>
</dbReference>
<dbReference type="InterPro" id="IPR008231">
    <property type="entry name" value="CsaA"/>
</dbReference>
<dbReference type="InterPro" id="IPR012340">
    <property type="entry name" value="NA-bd_OB-fold"/>
</dbReference>
<organism evidence="6 8">
    <name type="scientific">Kaistella antarctica</name>
    <dbReference type="NCBI Taxonomy" id="266748"/>
    <lineage>
        <taxon>Bacteria</taxon>
        <taxon>Pseudomonadati</taxon>
        <taxon>Bacteroidota</taxon>
        <taxon>Flavobacteriia</taxon>
        <taxon>Flavobacteriales</taxon>
        <taxon>Weeksellaceae</taxon>
        <taxon>Chryseobacterium group</taxon>
        <taxon>Kaistella</taxon>
    </lineage>
</organism>
<dbReference type="EMBL" id="JPEP01000002">
    <property type="protein sequence ID" value="KEY18189.1"/>
    <property type="molecule type" value="Genomic_DNA"/>
</dbReference>
<dbReference type="AlphaFoldDB" id="A0A448NTK8"/>
<reference evidence="5 7" key="1">
    <citation type="submission" date="2014-07" db="EMBL/GenBank/DDBJ databases">
        <authorList>
            <person name="Pisani N.G."/>
            <person name="Newman J.D."/>
        </authorList>
    </citation>
    <scope>NUCLEOTIDE SEQUENCE [LARGE SCALE GENOMIC DNA]</scope>
    <source>
        <strain evidence="5 7">LMG 24720</strain>
    </source>
</reference>
<accession>A0A448NTK8</accession>
<evidence type="ECO:0000313" key="5">
    <source>
        <dbReference type="EMBL" id="KEY18189.1"/>
    </source>
</evidence>
<dbReference type="NCBIfam" id="TIGR02222">
    <property type="entry name" value="chap_CsaA"/>
    <property type="match status" value="1"/>
</dbReference>
<evidence type="ECO:0000313" key="7">
    <source>
        <dbReference type="Proteomes" id="UP000028349"/>
    </source>
</evidence>
<dbReference type="NCBIfam" id="NF007495">
    <property type="entry name" value="PRK10089.1-4"/>
    <property type="match status" value="1"/>
</dbReference>
<dbReference type="KEGG" id="cant:NCTC13489_02336"/>
<keyword evidence="2 3" id="KW-0694">RNA-binding</keyword>
<dbReference type="InterPro" id="IPR051270">
    <property type="entry name" value="Tyrosine-tRNA_ligase_regulator"/>
</dbReference>
<dbReference type="GO" id="GO:0000049">
    <property type="term" value="F:tRNA binding"/>
    <property type="evidence" value="ECO:0007669"/>
    <property type="project" value="UniProtKB-UniRule"/>
</dbReference>
<gene>
    <name evidence="6" type="primary">csaA</name>
    <name evidence="5" type="ORF">HY04_06620</name>
    <name evidence="6" type="ORF">NCTC13489_02336</name>
</gene>
<dbReference type="CDD" id="cd02798">
    <property type="entry name" value="tRNA_bind_CsaA"/>
    <property type="match status" value="1"/>
</dbReference>
<evidence type="ECO:0000256" key="1">
    <source>
        <dbReference type="ARBA" id="ARBA00022555"/>
    </source>
</evidence>